<gene>
    <name evidence="1" type="ORF">GCM10022271_11680</name>
</gene>
<dbReference type="RefSeq" id="WP_344728265.1">
    <property type="nucleotide sequence ID" value="NZ_BAABBI010000001.1"/>
</dbReference>
<protein>
    <submittedName>
        <fullName evidence="1">Uncharacterized protein</fullName>
    </submittedName>
</protein>
<name>A0ABP7H2R5_9FLAO</name>
<comment type="caution">
    <text evidence="1">The sequence shown here is derived from an EMBL/GenBank/DDBJ whole genome shotgun (WGS) entry which is preliminary data.</text>
</comment>
<reference evidence="2" key="1">
    <citation type="journal article" date="2019" name="Int. J. Syst. Evol. Microbiol.">
        <title>The Global Catalogue of Microorganisms (GCM) 10K type strain sequencing project: providing services to taxonomists for standard genome sequencing and annotation.</title>
        <authorList>
            <consortium name="The Broad Institute Genomics Platform"/>
            <consortium name="The Broad Institute Genome Sequencing Center for Infectious Disease"/>
            <person name="Wu L."/>
            <person name="Ma J."/>
        </authorList>
    </citation>
    <scope>NUCLEOTIDE SEQUENCE [LARGE SCALE GENOMIC DNA]</scope>
    <source>
        <strain evidence="2">JCM 17525</strain>
    </source>
</reference>
<accession>A0ABP7H2R5</accession>
<proteinExistence type="predicted"/>
<sequence>MTDSLKEVSKLTFANLIKASVFYLPESVFDLLKITKTEPVLKDINTIFLFDKNGKLIRNYKGSFGQFVLPKKSYLEENIFLLFEFKEQSSKGGFEYVIEKYNELVLSLLYMSELFCNEIEKDIADLTDDQKTAFTLQHNFYIQHKEIFEAKFKIPPRVYNFNKQTTQTVLKKIKPLAVNLDTQEVESRKPDKKLEKKNQLEKLKNDTRTNAESFLLKTVFKVNID</sequence>
<evidence type="ECO:0000313" key="2">
    <source>
        <dbReference type="Proteomes" id="UP001501456"/>
    </source>
</evidence>
<evidence type="ECO:0000313" key="1">
    <source>
        <dbReference type="EMBL" id="GAA3781076.1"/>
    </source>
</evidence>
<keyword evidence="2" id="KW-1185">Reference proteome</keyword>
<dbReference type="Proteomes" id="UP001501456">
    <property type="component" value="Unassembled WGS sequence"/>
</dbReference>
<organism evidence="1 2">
    <name type="scientific">Corallibacter vietnamensis</name>
    <dbReference type="NCBI Taxonomy" id="904130"/>
    <lineage>
        <taxon>Bacteria</taxon>
        <taxon>Pseudomonadati</taxon>
        <taxon>Bacteroidota</taxon>
        <taxon>Flavobacteriia</taxon>
        <taxon>Flavobacteriales</taxon>
        <taxon>Flavobacteriaceae</taxon>
        <taxon>Corallibacter</taxon>
    </lineage>
</organism>
<dbReference type="EMBL" id="BAABBI010000001">
    <property type="protein sequence ID" value="GAA3781076.1"/>
    <property type="molecule type" value="Genomic_DNA"/>
</dbReference>